<dbReference type="NCBIfam" id="TIGR00277">
    <property type="entry name" value="HDIG"/>
    <property type="match status" value="1"/>
</dbReference>
<feature type="transmembrane region" description="Helical" evidence="1">
    <location>
        <begin position="442"/>
        <end position="463"/>
    </location>
</feature>
<feature type="transmembrane region" description="Helical" evidence="1">
    <location>
        <begin position="410"/>
        <end position="430"/>
    </location>
</feature>
<evidence type="ECO:0000313" key="3">
    <source>
        <dbReference type="EMBL" id="RUT09084.1"/>
    </source>
</evidence>
<keyword evidence="4" id="KW-1185">Reference proteome</keyword>
<keyword evidence="1" id="KW-0812">Transmembrane</keyword>
<dbReference type="InterPro" id="IPR011621">
    <property type="entry name" value="Metal-dep_PHydrolase_7TM_intra"/>
</dbReference>
<name>A0A3S1CTJ1_9CYAN</name>
<sequence>MREAPFLQSLTQRLTKVRRWYKKLRRNCSSEALQELYVVQPQLYSVAKLANHGLRVYTHRLREVFRRTPVIFAASLILLTAVIGHSWYNQPQVKNGSTAIVTVQAPSTKVLENKYATQSKRDAIALKLTPVLMIDKSANNQVGQKLETIVAQGNNIRNLAGSFPYFDTIVLSVPTQRYLRSTSNNEWEAFRFAVVHPTKQSQFSQALLVSGADIETQTNSKLTVSSALTQALSEVETYRLTTSEQNIPILTQKIALSRQRYKAAKAQISEIINQPNAVYNERLVDLTEEDWKNTQTLIKQIAERMLAQGISPGLPKSVLTEAVRLNVQSSSVPKEAQELATKVLLNVLQPNLITDGAKTQANVEVAAAEVKPVMVEVKQNAIIVRQGEKITDWHLLVLESYGLIDREVNWVALLLLATAISGAILVFAAVDKRVKYLKRTRDRILILLLTLSTPLVLTMGTYYTTWSAVSLLLGSFYGTRISLTVIGLLTVLLPLNFGVSKIALFAGATGAFLGSYMAHKRRSREELALLGIGIAVTQGCVFLVLTIIFGGVSVGKWYSVLTNSLLFACSGLCWSIVALGLSSYLEQLFDLVTPIRLAELANPNRPLLKSLAAKTPGTFQHTLFVSSLAEAAACKLGCNVELVRAGTLYHDIGKMHDPKAFIENQMGGPNKHDTEINDPWLSAEIIKKHVSEGLVIARKHRLPTAIQTFIPEHQGTMQIAYFYHQAQQIAKENPFIEINEADFRYDGPIPQSRETAIVMLADSCEAALRSLKDTTYEQALAVVNNILRGRWQDNQLIDSGLTRAEMTQIAEIFVKVWQQFHHKRIAYPKLKPCKD</sequence>
<gene>
    <name evidence="3" type="ORF">DSM106972_011370</name>
</gene>
<dbReference type="EMBL" id="RSCL01000002">
    <property type="protein sequence ID" value="RUT09084.1"/>
    <property type="molecule type" value="Genomic_DNA"/>
</dbReference>
<dbReference type="InterPro" id="IPR011624">
    <property type="entry name" value="Metal-dep_PHydrolase_7TM_extra"/>
</dbReference>
<evidence type="ECO:0000259" key="2">
    <source>
        <dbReference type="SMART" id="SM00471"/>
    </source>
</evidence>
<dbReference type="Proteomes" id="UP000271624">
    <property type="component" value="Unassembled WGS sequence"/>
</dbReference>
<organism evidence="3 4">
    <name type="scientific">Dulcicalothrix desertica PCC 7102</name>
    <dbReference type="NCBI Taxonomy" id="232991"/>
    <lineage>
        <taxon>Bacteria</taxon>
        <taxon>Bacillati</taxon>
        <taxon>Cyanobacteriota</taxon>
        <taxon>Cyanophyceae</taxon>
        <taxon>Nostocales</taxon>
        <taxon>Calotrichaceae</taxon>
        <taxon>Dulcicalothrix</taxon>
    </lineage>
</organism>
<dbReference type="InterPro" id="IPR052722">
    <property type="entry name" value="PgpH_phosphodiesterase"/>
</dbReference>
<dbReference type="PANTHER" id="PTHR36442">
    <property type="entry name" value="CYCLIC-DI-AMP PHOSPHODIESTERASE PGPH"/>
    <property type="match status" value="1"/>
</dbReference>
<dbReference type="RefSeq" id="WP_127079690.1">
    <property type="nucleotide sequence ID" value="NZ_RSCL01000002.1"/>
</dbReference>
<dbReference type="SUPFAM" id="SSF109604">
    <property type="entry name" value="HD-domain/PDEase-like"/>
    <property type="match status" value="1"/>
</dbReference>
<reference evidence="3" key="2">
    <citation type="journal article" date="2019" name="Genome Biol. Evol.">
        <title>Day and night: Metabolic profiles and evolutionary relationships of six axenic non-marine cyanobacteria.</title>
        <authorList>
            <person name="Will S.E."/>
            <person name="Henke P."/>
            <person name="Boedeker C."/>
            <person name="Huang S."/>
            <person name="Brinkmann H."/>
            <person name="Rohde M."/>
            <person name="Jarek M."/>
            <person name="Friedl T."/>
            <person name="Seufert S."/>
            <person name="Schumacher M."/>
            <person name="Overmann J."/>
            <person name="Neumann-Schaal M."/>
            <person name="Petersen J."/>
        </authorList>
    </citation>
    <scope>NUCLEOTIDE SEQUENCE [LARGE SCALE GENOMIC DNA]</scope>
    <source>
        <strain evidence="3">PCC 7102</strain>
    </source>
</reference>
<evidence type="ECO:0000256" key="1">
    <source>
        <dbReference type="SAM" id="Phobius"/>
    </source>
</evidence>
<dbReference type="SMART" id="SM00471">
    <property type="entry name" value="HDc"/>
    <property type="match status" value="1"/>
</dbReference>
<feature type="transmembrane region" description="Helical" evidence="1">
    <location>
        <begin position="483"/>
        <end position="506"/>
    </location>
</feature>
<dbReference type="OrthoDB" id="9806952at2"/>
<dbReference type="Gene3D" id="1.10.3210.10">
    <property type="entry name" value="Hypothetical protein af1432"/>
    <property type="match status" value="1"/>
</dbReference>
<accession>A0A3S1CTJ1</accession>
<dbReference type="InterPro" id="IPR003607">
    <property type="entry name" value="HD/PDEase_dom"/>
</dbReference>
<feature type="transmembrane region" description="Helical" evidence="1">
    <location>
        <begin position="527"/>
        <end position="552"/>
    </location>
</feature>
<dbReference type="Pfam" id="PF07698">
    <property type="entry name" value="7TM-7TMR_HD"/>
    <property type="match status" value="1"/>
</dbReference>
<evidence type="ECO:0000313" key="4">
    <source>
        <dbReference type="Proteomes" id="UP000271624"/>
    </source>
</evidence>
<dbReference type="PANTHER" id="PTHR36442:SF1">
    <property type="entry name" value="CYCLIC-DI-AMP PHOSPHODIESTERASE PGPH"/>
    <property type="match status" value="1"/>
</dbReference>
<dbReference type="CDD" id="cd00077">
    <property type="entry name" value="HDc"/>
    <property type="match status" value="1"/>
</dbReference>
<dbReference type="Pfam" id="PF07697">
    <property type="entry name" value="7TMR-HDED"/>
    <property type="match status" value="1"/>
</dbReference>
<keyword evidence="1" id="KW-0472">Membrane</keyword>
<keyword evidence="1" id="KW-1133">Transmembrane helix</keyword>
<comment type="caution">
    <text evidence="3">The sequence shown here is derived from an EMBL/GenBank/DDBJ whole genome shotgun (WGS) entry which is preliminary data.</text>
</comment>
<dbReference type="Pfam" id="PF01966">
    <property type="entry name" value="HD"/>
    <property type="match status" value="1"/>
</dbReference>
<protein>
    <submittedName>
        <fullName evidence="3">HDIG domain-containing protein</fullName>
    </submittedName>
</protein>
<dbReference type="InterPro" id="IPR006675">
    <property type="entry name" value="HDIG_dom"/>
</dbReference>
<dbReference type="InterPro" id="IPR006674">
    <property type="entry name" value="HD_domain"/>
</dbReference>
<reference evidence="3" key="1">
    <citation type="submission" date="2018-12" db="EMBL/GenBank/DDBJ databases">
        <authorList>
            <person name="Will S."/>
            <person name="Neumann-Schaal M."/>
            <person name="Henke P."/>
        </authorList>
    </citation>
    <scope>NUCLEOTIDE SEQUENCE</scope>
    <source>
        <strain evidence="3">PCC 7102</strain>
    </source>
</reference>
<feature type="domain" description="HD/PDEase" evidence="2">
    <location>
        <begin position="614"/>
        <end position="776"/>
    </location>
</feature>
<dbReference type="AlphaFoldDB" id="A0A3S1CTJ1"/>
<proteinExistence type="predicted"/>
<feature type="transmembrane region" description="Helical" evidence="1">
    <location>
        <begin position="564"/>
        <end position="585"/>
    </location>
</feature>